<name>A0A9C7UUQ8_9RHOD</name>
<dbReference type="InterPro" id="IPR027417">
    <property type="entry name" value="P-loop_NTPase"/>
</dbReference>
<dbReference type="InterPro" id="IPR047187">
    <property type="entry name" value="SF1_C_Upf1"/>
</dbReference>
<dbReference type="FunFam" id="3.40.50.300:FF:002863">
    <property type="entry name" value="Pre-mRNA-splicing factor cwf11"/>
    <property type="match status" value="1"/>
</dbReference>
<dbReference type="InterPro" id="IPR048966">
    <property type="entry name" value="Aquarius_b-barrel"/>
</dbReference>
<dbReference type="PANTHER" id="PTHR10887">
    <property type="entry name" value="DNA2/NAM7 HELICASE FAMILY"/>
    <property type="match status" value="1"/>
</dbReference>
<reference evidence="6" key="1">
    <citation type="journal article" date="2022" name="Proc. Natl. Acad. Sci. U.S.A.">
        <title>Life cycle and functional genomics of the unicellular red alga Galdieria for elucidating algal and plant evolution and industrial use.</title>
        <authorList>
            <person name="Hirooka S."/>
            <person name="Itabashi T."/>
            <person name="Ichinose T.M."/>
            <person name="Onuma R."/>
            <person name="Fujiwara T."/>
            <person name="Yamashita S."/>
            <person name="Jong L.W."/>
            <person name="Tomita R."/>
            <person name="Iwane A.H."/>
            <person name="Miyagishima S.Y."/>
        </authorList>
    </citation>
    <scope>NUCLEOTIDE SEQUENCE</scope>
    <source>
        <strain evidence="6">NBRC 102759</strain>
    </source>
</reference>
<comment type="subcellular location">
    <subcellularLocation>
        <location evidence="1">Nucleus</location>
    </subcellularLocation>
</comment>
<evidence type="ECO:0000259" key="3">
    <source>
        <dbReference type="Pfam" id="PF13087"/>
    </source>
</evidence>
<evidence type="ECO:0000313" key="6">
    <source>
        <dbReference type="EMBL" id="GJQ15923.1"/>
    </source>
</evidence>
<keyword evidence="1" id="KW-0539">Nucleus</keyword>
<comment type="similarity">
    <text evidence="1">Belongs to the CWF11 family.</text>
</comment>
<feature type="domain" description="RNA helicase aquarius beta-barrel" evidence="5">
    <location>
        <begin position="482"/>
        <end position="647"/>
    </location>
</feature>
<dbReference type="CDD" id="cd17935">
    <property type="entry name" value="EEXXQc_AQR"/>
    <property type="match status" value="1"/>
</dbReference>
<dbReference type="Pfam" id="PF13086">
    <property type="entry name" value="AAA_11"/>
    <property type="match status" value="1"/>
</dbReference>
<evidence type="ECO:0000313" key="7">
    <source>
        <dbReference type="Proteomes" id="UP001061958"/>
    </source>
</evidence>
<dbReference type="OrthoDB" id="1879at2759"/>
<accession>A0A9C7UUQ8</accession>
<sequence>MAQEQQLVQLAKQAWLEKEQPVVLDEKLVESLFPLTKDTASASILDRLEYLQLYLWPCYSREAKLCSDLHVLSIVNLVCESHKATEDCWEWLRDEEAFDTFFHHLLSISSKNCSYLDFFEQERRVFFLLLAFRRQDLTILRKQTFSLISLPLFIHVSPETRNKQFEKYPQLKKMWRKVEARKQSFEQEGRPYLEADFIPFLAREIEKTLDEQMQTRHSESSVDLQHSVYPLRYLERILELFVELLWQLPTRRFFCVFLNDYQFDVSLKLRLRQHKDWDQLANLQSFADMLYFYERFPIDNDNGEPLSREELLFEYHDRILSLQKWIFRQVPKLKELTVLGASQLTNADYLSNQLSKLSEQQLIELAVELECLPYRGANICVDSSLVLSCIVERISFYPWKYETFHNIASNPTEKDIWDDTLSSLEEELYLDEPLALPKLNLQYLSIGDFVLRHFTLFRMEAAYSIRQEMEDALERLNPYLGDMGRTQFRGWSRMVIPLDSLSIYEKAPTRLDSEVPQYVKMDISYDLESISDKYRQEWDHIGENDILFLLSIQKPLSEDEQREQGYLEFTERYGVVAVRSFQVVGPVDVDGNEIPSIERQAYLSKVVSTRRTIRGYLDATQFQMDQKDLQGLYIMDSPDHFNLIMRRKPQENNFRGVLDTLKDIFLHYSNYIPKWLLDIILGYGDTESSFESFIGKQINWEDTFISLSHMETCLKGMNIPSYSITNTGESCNYWQWHFHAKDNNKCLHIEAVPVEKEYLGPYPTRKHNQVAFTPKQVEAILHGMKQGLSLIVGPPGTGKTDVAVQIISNLYHSYPEERILLVTHSNNALNDIFVKILQRDIDPKDILRLGHGEEELGLMDSFSREGRVNYMLQKRLDNLQQVKLLAESMLLPGDYGYSCENALLLYHTHILPLKREFFVQLDQIEDEESKASWIAQHFPFHSFFSQQYSDSSSIFRGESYQKDLQSAKGCFHYLDHLFEELEAFRALELLRNQKERGDYVLLKQAKIIAMTCTHASIRRKDYLEMGLKYDTFIMEESAQVLEVETFIPMILQKPDFGCNEPRLKRCILLGDHRQLPPVVKSRALAKYCNLQQSLYTRLLRLGMHRVVLDVQGRARPTIADIYRWCYPHLKDLSTLMVDDCSQSYSLANPGFRFEYQWISVGDGQSESQPVPFFYQNLVEAEWIAAVYQYMRLLGYPRERISILTTYKGQKELLKEVLQHRIAWNPSLGMPKTTTVDKYQGQQNDYILLSMVRTKQVGHVRDIRRWVVATSRARLGLYIFGYLPLFQQYPGEWKEGLELLSSRCHDALQLVTDERYGITSRKLNDTVDQDRLVEISDCVDMAKYIQQWVRDNPSWLPS</sequence>
<keyword evidence="1" id="KW-0507">mRNA processing</keyword>
<protein>
    <recommendedName>
        <fullName evidence="8">Intron-binding protein aquarius</fullName>
    </recommendedName>
</protein>
<dbReference type="EMBL" id="BQMJ01000077">
    <property type="protein sequence ID" value="GJQ15923.1"/>
    <property type="molecule type" value="Genomic_DNA"/>
</dbReference>
<dbReference type="CDD" id="cd18808">
    <property type="entry name" value="SF1_C_Upf1"/>
    <property type="match status" value="1"/>
</dbReference>
<evidence type="ECO:0000259" key="2">
    <source>
        <dbReference type="Pfam" id="PF13086"/>
    </source>
</evidence>
<dbReference type="InterPro" id="IPR045055">
    <property type="entry name" value="DNA2/NAM7-like"/>
</dbReference>
<gene>
    <name evidence="6" type="ORF">GpartN1_g7714.t1</name>
</gene>
<evidence type="ECO:0000259" key="5">
    <source>
        <dbReference type="Pfam" id="PF21143"/>
    </source>
</evidence>
<evidence type="ECO:0008006" key="8">
    <source>
        <dbReference type="Google" id="ProtNLM"/>
    </source>
</evidence>
<dbReference type="Proteomes" id="UP001061958">
    <property type="component" value="Unassembled WGS sequence"/>
</dbReference>
<reference evidence="6" key="2">
    <citation type="submission" date="2022-01" db="EMBL/GenBank/DDBJ databases">
        <authorList>
            <person name="Hirooka S."/>
            <person name="Miyagishima S.Y."/>
        </authorList>
    </citation>
    <scope>NUCLEOTIDE SEQUENCE</scope>
    <source>
        <strain evidence="6">NBRC 102759</strain>
    </source>
</reference>
<dbReference type="SUPFAM" id="SSF52540">
    <property type="entry name" value="P-loop containing nucleoside triphosphate hydrolases"/>
    <property type="match status" value="1"/>
</dbReference>
<dbReference type="Pfam" id="PF16399">
    <property type="entry name" value="Aquarius_N_1st"/>
    <property type="match status" value="1"/>
</dbReference>
<evidence type="ECO:0000256" key="1">
    <source>
        <dbReference type="PIRNR" id="PIRNR038901"/>
    </source>
</evidence>
<proteinExistence type="inferred from homology"/>
<dbReference type="GO" id="GO:0071013">
    <property type="term" value="C:catalytic step 2 spliceosome"/>
    <property type="evidence" value="ECO:0007669"/>
    <property type="project" value="TreeGrafter"/>
</dbReference>
<dbReference type="PIRSF" id="PIRSF038901">
    <property type="entry name" value="AQR_cwf11"/>
    <property type="match status" value="1"/>
</dbReference>
<keyword evidence="7" id="KW-1185">Reference proteome</keyword>
<dbReference type="Gene3D" id="3.40.50.300">
    <property type="entry name" value="P-loop containing nucleotide triphosphate hydrolases"/>
    <property type="match status" value="2"/>
</dbReference>
<dbReference type="InterPro" id="IPR041679">
    <property type="entry name" value="DNA2/NAM7-like_C"/>
</dbReference>
<dbReference type="PANTHER" id="PTHR10887:SF5">
    <property type="entry name" value="RNA HELICASE AQUARIUS"/>
    <property type="match status" value="1"/>
</dbReference>
<keyword evidence="1" id="KW-0508">mRNA splicing</keyword>
<comment type="caution">
    <text evidence="6">The sequence shown here is derived from an EMBL/GenBank/DDBJ whole genome shotgun (WGS) entry which is preliminary data.</text>
</comment>
<dbReference type="InterPro" id="IPR032174">
    <property type="entry name" value="Aquarius_N"/>
</dbReference>
<dbReference type="GO" id="GO:0000398">
    <property type="term" value="P:mRNA splicing, via spliceosome"/>
    <property type="evidence" value="ECO:0007669"/>
    <property type="project" value="InterPro"/>
</dbReference>
<evidence type="ECO:0000259" key="4">
    <source>
        <dbReference type="Pfam" id="PF16399"/>
    </source>
</evidence>
<dbReference type="Pfam" id="PF13087">
    <property type="entry name" value="AAA_12"/>
    <property type="match status" value="1"/>
</dbReference>
<organism evidence="6 7">
    <name type="scientific">Galdieria partita</name>
    <dbReference type="NCBI Taxonomy" id="83374"/>
    <lineage>
        <taxon>Eukaryota</taxon>
        <taxon>Rhodophyta</taxon>
        <taxon>Bangiophyceae</taxon>
        <taxon>Galdieriales</taxon>
        <taxon>Galdieriaceae</taxon>
        <taxon>Galdieria</taxon>
    </lineage>
</organism>
<feature type="domain" description="DNA2/NAM7 helicase-like C-terminal" evidence="3">
    <location>
        <begin position="1090"/>
        <end position="1280"/>
    </location>
</feature>
<feature type="domain" description="DNA2/NAM7 helicase helicase" evidence="2">
    <location>
        <begin position="775"/>
        <end position="1082"/>
    </location>
</feature>
<feature type="domain" description="RNA helicase aquarius N-terminal" evidence="4">
    <location>
        <begin position="7"/>
        <end position="390"/>
    </location>
</feature>
<dbReference type="GO" id="GO:0003729">
    <property type="term" value="F:mRNA binding"/>
    <property type="evidence" value="ECO:0007669"/>
    <property type="project" value="TreeGrafter"/>
</dbReference>
<dbReference type="GO" id="GO:0004386">
    <property type="term" value="F:helicase activity"/>
    <property type="evidence" value="ECO:0007669"/>
    <property type="project" value="InterPro"/>
</dbReference>
<dbReference type="InterPro" id="IPR026300">
    <property type="entry name" value="CWF11_fam"/>
</dbReference>
<dbReference type="InterPro" id="IPR041677">
    <property type="entry name" value="DNA2/NAM7_AAA_11"/>
</dbReference>
<dbReference type="Pfam" id="PF21143">
    <property type="entry name" value="Aquarius_N_2nd"/>
    <property type="match status" value="1"/>
</dbReference>